<name>A0AA37TZ07_9RHOB</name>
<sequence>MLGAWLGEGAKAEPGGDVTMQVTPRAARVLVAQAISRGNPELAVRIARQVLAANPNDIEAQVLLAAALSRSGQTALAETTGKRAFRATKDRPWKFQAAFLTAEALASQDRLIAAKWWLRRADSYRTAPTDMDLLRRGFATLEQRMPLKFSVSLAAGPSNNVNGGSLHESFDFYGIPIPIEQALPGYTAVAAGTLSYRLQNNATSTVNGFVKLRRREVWLSHKARKLQPLANASDYSNNGLDLGISGQVRTSQTLGLTYAAQVGRQWYSFGRQSEVQRLQFGLAKLISPQQVARLDLTAEAVQSPATPRNNSVRLAAEASLGMALGKGRLTGIIGLSQLDAAAPGLPYRGISLGLEAQPADLVQGLDLQFFASVEAKDYWKAQLDNPDLVLEAGATASFSNMSLLGFRPTATVSATRSVSDLVIRDSMNLGLSVGIRSSF</sequence>
<keyword evidence="2" id="KW-1185">Reference proteome</keyword>
<dbReference type="Pfam" id="PF14559">
    <property type="entry name" value="TPR_19"/>
    <property type="match status" value="1"/>
</dbReference>
<dbReference type="Proteomes" id="UP001157355">
    <property type="component" value="Unassembled WGS sequence"/>
</dbReference>
<reference evidence="1 2" key="1">
    <citation type="journal article" date="2014" name="Int. J. Syst. Evol. Microbiol.">
        <title>Complete genome sequence of Corynebacterium casei LMG S-19264T (=DSM 44701T), isolated from a smear-ripened cheese.</title>
        <authorList>
            <consortium name="US DOE Joint Genome Institute (JGI-PGF)"/>
            <person name="Walter F."/>
            <person name="Albersmeier A."/>
            <person name="Kalinowski J."/>
            <person name="Ruckert C."/>
        </authorList>
    </citation>
    <scope>NUCLEOTIDE SEQUENCE [LARGE SCALE GENOMIC DNA]</scope>
    <source>
        <strain evidence="1 2">NBRC 111766</strain>
    </source>
</reference>
<protein>
    <recommendedName>
        <fullName evidence="3">DUF560 domain-containing protein</fullName>
    </recommendedName>
</protein>
<dbReference type="EMBL" id="BSPP01000007">
    <property type="protein sequence ID" value="GLS86907.1"/>
    <property type="molecule type" value="Genomic_DNA"/>
</dbReference>
<comment type="caution">
    <text evidence="1">The sequence shown here is derived from an EMBL/GenBank/DDBJ whole genome shotgun (WGS) entry which is preliminary data.</text>
</comment>
<dbReference type="AlphaFoldDB" id="A0AA37TZ07"/>
<organism evidence="1 2">
    <name type="scientific">Cypionkella aquatica</name>
    <dbReference type="NCBI Taxonomy" id="1756042"/>
    <lineage>
        <taxon>Bacteria</taxon>
        <taxon>Pseudomonadati</taxon>
        <taxon>Pseudomonadota</taxon>
        <taxon>Alphaproteobacteria</taxon>
        <taxon>Rhodobacterales</taxon>
        <taxon>Paracoccaceae</taxon>
        <taxon>Cypionkella</taxon>
    </lineage>
</organism>
<proteinExistence type="predicted"/>
<evidence type="ECO:0000313" key="1">
    <source>
        <dbReference type="EMBL" id="GLS86907.1"/>
    </source>
</evidence>
<evidence type="ECO:0008006" key="3">
    <source>
        <dbReference type="Google" id="ProtNLM"/>
    </source>
</evidence>
<gene>
    <name evidence="1" type="ORF">GCM10010873_18810</name>
</gene>
<dbReference type="Gene3D" id="1.25.40.10">
    <property type="entry name" value="Tetratricopeptide repeat domain"/>
    <property type="match status" value="1"/>
</dbReference>
<dbReference type="SUPFAM" id="SSF48452">
    <property type="entry name" value="TPR-like"/>
    <property type="match status" value="1"/>
</dbReference>
<dbReference type="InterPro" id="IPR011990">
    <property type="entry name" value="TPR-like_helical_dom_sf"/>
</dbReference>
<evidence type="ECO:0000313" key="2">
    <source>
        <dbReference type="Proteomes" id="UP001157355"/>
    </source>
</evidence>
<accession>A0AA37TZ07</accession>